<proteinExistence type="predicted"/>
<dbReference type="EMBL" id="CM046393">
    <property type="protein sequence ID" value="KAI8552094.1"/>
    <property type="molecule type" value="Genomic_DNA"/>
</dbReference>
<protein>
    <submittedName>
        <fullName evidence="1">Uncharacterized protein</fullName>
    </submittedName>
</protein>
<sequence>MNEIGATGGSLEATVFILSLSNLDAPQSIIQWLVNGSITPLLPHSPYKRRLTFLEKSLAHSQHSSIL</sequence>
<accession>A0ACC0NGQ7</accession>
<dbReference type="Proteomes" id="UP001062846">
    <property type="component" value="Chromosome 6"/>
</dbReference>
<evidence type="ECO:0000313" key="1">
    <source>
        <dbReference type="EMBL" id="KAI8552094.1"/>
    </source>
</evidence>
<name>A0ACC0NGQ7_RHOML</name>
<keyword evidence="2" id="KW-1185">Reference proteome</keyword>
<evidence type="ECO:0000313" key="2">
    <source>
        <dbReference type="Proteomes" id="UP001062846"/>
    </source>
</evidence>
<comment type="caution">
    <text evidence="1">The sequence shown here is derived from an EMBL/GenBank/DDBJ whole genome shotgun (WGS) entry which is preliminary data.</text>
</comment>
<organism evidence="1 2">
    <name type="scientific">Rhododendron molle</name>
    <name type="common">Chinese azalea</name>
    <name type="synonym">Azalea mollis</name>
    <dbReference type="NCBI Taxonomy" id="49168"/>
    <lineage>
        <taxon>Eukaryota</taxon>
        <taxon>Viridiplantae</taxon>
        <taxon>Streptophyta</taxon>
        <taxon>Embryophyta</taxon>
        <taxon>Tracheophyta</taxon>
        <taxon>Spermatophyta</taxon>
        <taxon>Magnoliopsida</taxon>
        <taxon>eudicotyledons</taxon>
        <taxon>Gunneridae</taxon>
        <taxon>Pentapetalae</taxon>
        <taxon>asterids</taxon>
        <taxon>Ericales</taxon>
        <taxon>Ericaceae</taxon>
        <taxon>Ericoideae</taxon>
        <taxon>Rhodoreae</taxon>
        <taxon>Rhododendron</taxon>
    </lineage>
</organism>
<reference evidence="1" key="1">
    <citation type="submission" date="2022-02" db="EMBL/GenBank/DDBJ databases">
        <title>Plant Genome Project.</title>
        <authorList>
            <person name="Zhang R.-G."/>
        </authorList>
    </citation>
    <scope>NUCLEOTIDE SEQUENCE</scope>
    <source>
        <strain evidence="1">AT1</strain>
    </source>
</reference>
<gene>
    <name evidence="1" type="ORF">RHMOL_Rhmol06G0238200</name>
</gene>